<protein>
    <submittedName>
        <fullName evidence="2">30S ribosomal protein S2</fullName>
    </submittedName>
</protein>
<dbReference type="EMBL" id="JAHWGI010001310">
    <property type="protein sequence ID" value="KAK3928072.1"/>
    <property type="molecule type" value="Genomic_DNA"/>
</dbReference>
<dbReference type="GO" id="GO:0005840">
    <property type="term" value="C:ribosome"/>
    <property type="evidence" value="ECO:0007669"/>
    <property type="project" value="UniProtKB-KW"/>
</dbReference>
<dbReference type="Proteomes" id="UP001219518">
    <property type="component" value="Unassembled WGS sequence"/>
</dbReference>
<dbReference type="PANTHER" id="PTHR46579">
    <property type="entry name" value="F5/8 TYPE C DOMAIN-CONTAINING PROTEIN-RELATED"/>
    <property type="match status" value="1"/>
</dbReference>
<evidence type="ECO:0000313" key="3">
    <source>
        <dbReference type="EMBL" id="KAK3928072.1"/>
    </source>
</evidence>
<feature type="compositionally biased region" description="Acidic residues" evidence="1">
    <location>
        <begin position="220"/>
        <end position="234"/>
    </location>
</feature>
<organism evidence="2 4">
    <name type="scientific">Frankliniella fusca</name>
    <dbReference type="NCBI Taxonomy" id="407009"/>
    <lineage>
        <taxon>Eukaryota</taxon>
        <taxon>Metazoa</taxon>
        <taxon>Ecdysozoa</taxon>
        <taxon>Arthropoda</taxon>
        <taxon>Hexapoda</taxon>
        <taxon>Insecta</taxon>
        <taxon>Pterygota</taxon>
        <taxon>Neoptera</taxon>
        <taxon>Paraneoptera</taxon>
        <taxon>Thysanoptera</taxon>
        <taxon>Terebrantia</taxon>
        <taxon>Thripoidea</taxon>
        <taxon>Thripidae</taxon>
        <taxon>Frankliniella</taxon>
    </lineage>
</organism>
<keyword evidence="4" id="KW-1185">Reference proteome</keyword>
<dbReference type="Pfam" id="PF02992">
    <property type="entry name" value="Transposase_21"/>
    <property type="match status" value="1"/>
</dbReference>
<comment type="caution">
    <text evidence="2">The sequence shown here is derived from an EMBL/GenBank/DDBJ whole genome shotgun (WGS) entry which is preliminary data.</text>
</comment>
<feature type="region of interest" description="Disordered" evidence="1">
    <location>
        <begin position="208"/>
        <end position="239"/>
    </location>
</feature>
<dbReference type="EMBL" id="JAHWGI010000018">
    <property type="protein sequence ID" value="KAK3907765.1"/>
    <property type="molecule type" value="Genomic_DNA"/>
</dbReference>
<reference evidence="2" key="2">
    <citation type="journal article" date="2023" name="BMC Genomics">
        <title>Pest status, molecular evolution, and epigenetic factors derived from the genome assembly of Frankliniella fusca, a thysanopteran phytovirus vector.</title>
        <authorList>
            <person name="Catto M.A."/>
            <person name="Labadie P.E."/>
            <person name="Jacobson A.L."/>
            <person name="Kennedy G.G."/>
            <person name="Srinivasan R."/>
            <person name="Hunt B.G."/>
        </authorList>
    </citation>
    <scope>NUCLEOTIDE SEQUENCE</scope>
    <source>
        <strain evidence="2">PL_HMW_Pooled</strain>
    </source>
</reference>
<evidence type="ECO:0000256" key="1">
    <source>
        <dbReference type="SAM" id="MobiDB-lite"/>
    </source>
</evidence>
<reference evidence="2" key="1">
    <citation type="submission" date="2021-07" db="EMBL/GenBank/DDBJ databases">
        <authorList>
            <person name="Catto M.A."/>
            <person name="Jacobson A."/>
            <person name="Kennedy G."/>
            <person name="Labadie P."/>
            <person name="Hunt B.G."/>
            <person name="Srinivasan R."/>
        </authorList>
    </citation>
    <scope>NUCLEOTIDE SEQUENCE</scope>
    <source>
        <strain evidence="2">PL_HMW_Pooled</strain>
        <tissue evidence="2">Head</tissue>
    </source>
</reference>
<dbReference type="AlphaFoldDB" id="A0AAE1GQH5"/>
<feature type="region of interest" description="Disordered" evidence="1">
    <location>
        <begin position="75"/>
        <end position="154"/>
    </location>
</feature>
<gene>
    <name evidence="3" type="ORF">KUF71_016355</name>
    <name evidence="2" type="ORF">KUF71_018401</name>
</gene>
<accession>A0AAE1GQH5</accession>
<keyword evidence="2" id="KW-0687">Ribonucleoprotein</keyword>
<sequence>MSTVTLLAAAQGNTVMLPAASHTQQAGGAKSYSSFEPHTASPLCYDVYCAAMDNLENCRRIRRKRGPYIQYQFRDSGVPVPKSTLNELDHPERKRARPANPPKPAVPRKKVKVLQDSQGTNKQTSDFVTSTSSDVDPTNYLETPSGAAQSDPALSIDNGTVPACGDFIDCDTDVPCADFVVDDDGDDDNDESERFQYMDEEELFNQISDETSDDHSGNQFDDDGSQDESEDDECAAAPDLPSSVRDRVKLLLLLATKKRHNLTYTAAESVMKLSGLLNKDGDGFSPSKYLMKEAIDAYSSEMTEHYVCPNCGFYIGPIKYNVNSCANCQLQIDYNECKKGKSYFIYLSIKQQIKALLESGLSSHLIAPQHRSKVCAGNYEDVFDGKLYKRHLPEGALSFNIFVDGLQVASTSKHSAWPVLLTLNELPLHLRRKFVLMASVWLGKTKPDINQYMKPFVEECLEVYNTGIDYMENGVTKNVKIACLMCVSDSVARPLLRNSKQFNGRYGCGLCCHRGFRMRFGRGKITSYSLRNGEFPMRTHEETMELAREADRTGTFQMGIRGTSILSSIPTFDIIHCLDLDIFHCLVNVAKRFTNLWVGKKGINEPYNVRTRLAVIDRRLLSITTIDDISRAPRSLTERSDFRGHEWFHWVVFYSLPVMMNILPPRFLNHWALLVHAVVLLMQNSVAKSEVTYASRYLKLFNEQIDLLYGPAHVTFSVHLLTHLENSTVNFAQPWTHSAFIYESFLGEIKASVKSGTGVAQQITKYMQLRIALQKMRADLEFAMSDEEKEYLSSMMSSSKTLANPHLVIGPAALLGEPQRMTLSEEYRHALVRADVAFDQSNEYPSYDRCIVNNELFQSSKYKRVKRQVNCVVLLESNKVFRIKSFIVISNVCYAMGHFFKDRRHVKVSDRALPHYRVLGENETMLRCIPTTQFSMKLISFTVKLSDEENLTLGCVNVLKMEMLS</sequence>
<dbReference type="InterPro" id="IPR004242">
    <property type="entry name" value="Transposase_21"/>
</dbReference>
<keyword evidence="2" id="KW-0689">Ribosomal protein</keyword>
<evidence type="ECO:0000313" key="2">
    <source>
        <dbReference type="EMBL" id="KAK3907765.1"/>
    </source>
</evidence>
<feature type="compositionally biased region" description="Low complexity" evidence="1">
    <location>
        <begin position="124"/>
        <end position="138"/>
    </location>
</feature>
<proteinExistence type="predicted"/>
<dbReference type="PANTHER" id="PTHR46579:SF1">
    <property type="entry name" value="F5_8 TYPE C DOMAIN-CONTAINING PROTEIN"/>
    <property type="match status" value="1"/>
</dbReference>
<evidence type="ECO:0000313" key="4">
    <source>
        <dbReference type="Proteomes" id="UP001219518"/>
    </source>
</evidence>
<name>A0AAE1GQH5_9NEOP</name>